<dbReference type="EMBL" id="AYGX02000047">
    <property type="protein sequence ID" value="KRO28303.1"/>
    <property type="molecule type" value="Genomic_DNA"/>
</dbReference>
<dbReference type="Proteomes" id="UP000050920">
    <property type="component" value="Unassembled WGS sequence"/>
</dbReference>
<gene>
    <name evidence="7" type="ORF">DY78_GL002542</name>
</gene>
<dbReference type="RefSeq" id="WP_024625772.1">
    <property type="nucleotide sequence ID" value="NZ_AYGX02000047.1"/>
</dbReference>
<comment type="caution">
    <text evidence="6">Lacks conserved residue(s) required for the propagation of feature annotation.</text>
</comment>
<evidence type="ECO:0000256" key="3">
    <source>
        <dbReference type="ARBA" id="ARBA00023080"/>
    </source>
</evidence>
<keyword evidence="2 6" id="KW-0378">Hydrolase</keyword>
<dbReference type="PANTHER" id="PTHR15364">
    <property type="entry name" value="2'-DEOXYNUCLEOSIDE 5'-PHOSPHATE N-HYDROLASE 1"/>
    <property type="match status" value="1"/>
</dbReference>
<name>A0A0R2NRI0_9LACO</name>
<feature type="binding site" description="in other chain" evidence="6">
    <location>
        <position position="19"/>
    </location>
    <ligand>
        <name>substrate</name>
        <note>ligand shared between homodimeric partners</note>
    </ligand>
</feature>
<evidence type="ECO:0000256" key="2">
    <source>
        <dbReference type="ARBA" id="ARBA00022801"/>
    </source>
</evidence>
<evidence type="ECO:0000256" key="6">
    <source>
        <dbReference type="HAMAP-Rule" id="MF_03036"/>
    </source>
</evidence>
<evidence type="ECO:0000313" key="8">
    <source>
        <dbReference type="Proteomes" id="UP000050920"/>
    </source>
</evidence>
<dbReference type="PANTHER" id="PTHR15364:SF0">
    <property type="entry name" value="2'-DEOXYNUCLEOSIDE 5'-PHOSPHATE N-HYDROLASE 1"/>
    <property type="match status" value="1"/>
</dbReference>
<reference evidence="7 8" key="1">
    <citation type="journal article" date="2015" name="Genome Announc.">
        <title>Expanding the biotechnology potential of lactobacilli through comparative genomics of 213 strains and associated genera.</title>
        <authorList>
            <person name="Sun Z."/>
            <person name="Harris H.M."/>
            <person name="McCann A."/>
            <person name="Guo C."/>
            <person name="Argimon S."/>
            <person name="Zhang W."/>
            <person name="Yang X."/>
            <person name="Jeffery I.B."/>
            <person name="Cooney J.C."/>
            <person name="Kagawa T.F."/>
            <person name="Liu W."/>
            <person name="Song Y."/>
            <person name="Salvetti E."/>
            <person name="Wrobel A."/>
            <person name="Rasinkangas P."/>
            <person name="Parkhill J."/>
            <person name="Rea M.C."/>
            <person name="O'Sullivan O."/>
            <person name="Ritari J."/>
            <person name="Douillard F.P."/>
            <person name="Paul Ross R."/>
            <person name="Yang R."/>
            <person name="Briner A.E."/>
            <person name="Felis G.E."/>
            <person name="de Vos W.M."/>
            <person name="Barrangou R."/>
            <person name="Klaenhammer T.R."/>
            <person name="Caufield P.W."/>
            <person name="Cui Y."/>
            <person name="Zhang H."/>
            <person name="O'Toole P.W."/>
        </authorList>
    </citation>
    <scope>NUCLEOTIDE SEQUENCE [LARGE SCALE GENOMIC DNA]</scope>
    <source>
        <strain evidence="7 8">DSM 21115</strain>
    </source>
</reference>
<keyword evidence="3 6" id="KW-0546">Nucleotide metabolism</keyword>
<evidence type="ECO:0000256" key="5">
    <source>
        <dbReference type="ARBA" id="ARBA00047460"/>
    </source>
</evidence>
<sequence>MKIYFAASIRGGRNDASLYQALIDDLKTRHTVLTEHIGNPNLTADGQIQLTDQAIRDRDIDWLKAADMVVAETTNPSLGVGYELAYAEKIKTPVLILHRDQVNHLSAMINGTGYFDKIFSYQTVADALAILQRELP</sequence>
<dbReference type="SUPFAM" id="SSF52309">
    <property type="entry name" value="N-(deoxy)ribosyltransferase-like"/>
    <property type="match status" value="1"/>
</dbReference>
<comment type="subunit">
    <text evidence="1 6">Monomer and homodimer.</text>
</comment>
<dbReference type="InterPro" id="IPR028607">
    <property type="entry name" value="DNPH1"/>
</dbReference>
<dbReference type="GO" id="GO:0009116">
    <property type="term" value="P:nucleoside metabolic process"/>
    <property type="evidence" value="ECO:0007669"/>
    <property type="project" value="UniProtKB-UniRule"/>
</dbReference>
<proteinExistence type="inferred from homology"/>
<dbReference type="EC" id="3.2.2.-" evidence="6"/>
<evidence type="ECO:0000256" key="4">
    <source>
        <dbReference type="ARBA" id="ARBA00023295"/>
    </source>
</evidence>
<evidence type="ECO:0000256" key="1">
    <source>
        <dbReference type="ARBA" id="ARBA00011407"/>
    </source>
</evidence>
<comment type="similarity">
    <text evidence="6">Belongs to the 2'-deoxynucleoside 5'-phosphate N-hydrolase 1 family.</text>
</comment>
<protein>
    <recommendedName>
        <fullName evidence="6">Putative 2'-deoxynucleoside 5'-phosphate N-hydrolase 1</fullName>
        <ecNumber evidence="6">3.2.2.-</ecNumber>
    </recommendedName>
</protein>
<dbReference type="HAMAP" id="MF_03036">
    <property type="entry name" value="Nuc_phosphate_hydrolase"/>
    <property type="match status" value="1"/>
</dbReference>
<feature type="binding site" description="in other chain" evidence="6">
    <location>
        <position position="83"/>
    </location>
    <ligand>
        <name>substrate</name>
        <note>ligand shared between homodimeric partners</note>
    </ligand>
</feature>
<dbReference type="GO" id="GO:0009159">
    <property type="term" value="P:deoxyribonucleoside monophosphate catabolic process"/>
    <property type="evidence" value="ECO:0007669"/>
    <property type="project" value="InterPro"/>
</dbReference>
<comment type="caution">
    <text evidence="7">The sequence shown here is derived from an EMBL/GenBank/DDBJ whole genome shotgun (WGS) entry which is preliminary data.</text>
</comment>
<keyword evidence="4 6" id="KW-0326">Glycosidase</keyword>
<dbReference type="AlphaFoldDB" id="A0A0R2NRI0"/>
<dbReference type="InterPro" id="IPR051239">
    <property type="entry name" value="2'-dNMP_N-hydrolase"/>
</dbReference>
<dbReference type="InterPro" id="IPR007710">
    <property type="entry name" value="Nucleoside_deoxyribTrfase"/>
</dbReference>
<dbReference type="GO" id="GO:0009117">
    <property type="term" value="P:nucleotide metabolic process"/>
    <property type="evidence" value="ECO:0007669"/>
    <property type="project" value="UniProtKB-KW"/>
</dbReference>
<accession>A0A0R2NRI0</accession>
<comment type="catalytic activity">
    <reaction evidence="6">
        <text>a pyrimidine 2'-deoxyribonucleoside 5'-phosphate + H2O = a pyrimidine nucleobase + 2-deoxy-D-ribose 5-phosphate</text>
        <dbReference type="Rhea" id="RHEA:57852"/>
        <dbReference type="ChEBI" id="CHEBI:15377"/>
        <dbReference type="ChEBI" id="CHEBI:26432"/>
        <dbReference type="ChEBI" id="CHEBI:62877"/>
        <dbReference type="ChEBI" id="CHEBI:142209"/>
    </reaction>
</comment>
<feature type="binding site" evidence="6">
    <location>
        <begin position="106"/>
        <end position="108"/>
    </location>
    <ligand>
        <name>substrate</name>
        <note>ligand shared between homodimeric partners</note>
    </ligand>
</feature>
<dbReference type="Gene3D" id="3.40.50.450">
    <property type="match status" value="1"/>
</dbReference>
<comment type="catalytic activity">
    <reaction evidence="6">
        <text>a purine 2'-deoxyribonucleoside 5'-phosphate + H2O = a purine nucleobase + 2-deoxy-D-ribose 5-phosphate</text>
        <dbReference type="Rhea" id="RHEA:51132"/>
        <dbReference type="ChEBI" id="CHEBI:15377"/>
        <dbReference type="ChEBI" id="CHEBI:26386"/>
        <dbReference type="ChEBI" id="CHEBI:62877"/>
        <dbReference type="ChEBI" id="CHEBI:142198"/>
    </reaction>
</comment>
<evidence type="ECO:0000313" key="7">
    <source>
        <dbReference type="EMBL" id="KRO28303.1"/>
    </source>
</evidence>
<organism evidence="7 8">
    <name type="scientific">Lactiplantibacillus fabifermentans DSM 21115</name>
    <dbReference type="NCBI Taxonomy" id="1413187"/>
    <lineage>
        <taxon>Bacteria</taxon>
        <taxon>Bacillati</taxon>
        <taxon>Bacillota</taxon>
        <taxon>Bacilli</taxon>
        <taxon>Lactobacillales</taxon>
        <taxon>Lactobacillaceae</taxon>
        <taxon>Lactiplantibacillus</taxon>
    </lineage>
</organism>
<keyword evidence="8" id="KW-1185">Reference proteome</keyword>
<dbReference type="GO" id="GO:0070694">
    <property type="term" value="F:5-hydroxymethyl-dUMP N-hydrolase activity"/>
    <property type="evidence" value="ECO:0007669"/>
    <property type="project" value="InterPro"/>
</dbReference>
<dbReference type="Pfam" id="PF05014">
    <property type="entry name" value="Nuc_deoxyrib_tr"/>
    <property type="match status" value="1"/>
</dbReference>
<comment type="function">
    <text evidence="6">Catalyzes the cleavage of the N-glycosidic bond of deoxyribonucleoside 5'-monophosphates to yield deoxyribose 5-phosphate and a purine or pyrimidine base.</text>
</comment>
<comment type="catalytic activity">
    <reaction evidence="5">
        <text>5-hydroxymethyl-dUMP + H2O = 5-hydroxymethyluracil + 2-deoxy-D-ribose 5-phosphate</text>
        <dbReference type="Rhea" id="RHEA:77099"/>
        <dbReference type="ChEBI" id="CHEBI:15377"/>
        <dbReference type="ChEBI" id="CHEBI:16964"/>
        <dbReference type="ChEBI" id="CHEBI:62877"/>
        <dbReference type="ChEBI" id="CHEBI:90409"/>
    </reaction>
    <physiologicalReaction direction="left-to-right" evidence="5">
        <dbReference type="Rhea" id="RHEA:77100"/>
    </physiologicalReaction>
</comment>